<protein>
    <submittedName>
        <fullName evidence="1">Uncharacterized protein</fullName>
    </submittedName>
</protein>
<gene>
    <name evidence="1" type="ORF">B0A48_16836</name>
</gene>
<evidence type="ECO:0000313" key="2">
    <source>
        <dbReference type="Proteomes" id="UP000192596"/>
    </source>
</evidence>
<dbReference type="AlphaFoldDB" id="A0A1V8SD00"/>
<evidence type="ECO:0000313" key="1">
    <source>
        <dbReference type="EMBL" id="OQN97032.1"/>
    </source>
</evidence>
<name>A0A1V8SD00_9PEZI</name>
<accession>A0A1V8SD00</accession>
<organism evidence="1 2">
    <name type="scientific">Cryoendolithus antarcticus</name>
    <dbReference type="NCBI Taxonomy" id="1507870"/>
    <lineage>
        <taxon>Eukaryota</taxon>
        <taxon>Fungi</taxon>
        <taxon>Dikarya</taxon>
        <taxon>Ascomycota</taxon>
        <taxon>Pezizomycotina</taxon>
        <taxon>Dothideomycetes</taxon>
        <taxon>Dothideomycetidae</taxon>
        <taxon>Cladosporiales</taxon>
        <taxon>Cladosporiaceae</taxon>
        <taxon>Cryoendolithus</taxon>
    </lineage>
</organism>
<comment type="caution">
    <text evidence="1">The sequence shown here is derived from an EMBL/GenBank/DDBJ whole genome shotgun (WGS) entry which is preliminary data.</text>
</comment>
<sequence>MFITYESLKTLIAPVDITLGHKDLPARPSTGRKSEHSTLTVYYCVDFLFEPDPISAPISAISRAIAPQKCQNDMGGSVWIAEKSDGVPEDILMVDLIHIVDFYRQDAKESEQSGLALKQSKQAVALAGDTSPVNGGANARGTRVMSCAQGKIFAAEERLRIEERRDSAQRE</sequence>
<reference evidence="2" key="1">
    <citation type="submission" date="2017-03" db="EMBL/GenBank/DDBJ databases">
        <title>Genomes of endolithic fungi from Antarctica.</title>
        <authorList>
            <person name="Coleine C."/>
            <person name="Masonjones S."/>
            <person name="Stajich J.E."/>
        </authorList>
    </citation>
    <scope>NUCLEOTIDE SEQUENCE [LARGE SCALE GENOMIC DNA]</scope>
    <source>
        <strain evidence="2">CCFEE 5527</strain>
    </source>
</reference>
<dbReference type="EMBL" id="NAJO01000058">
    <property type="protein sequence ID" value="OQN97032.1"/>
    <property type="molecule type" value="Genomic_DNA"/>
</dbReference>
<proteinExistence type="predicted"/>
<keyword evidence="2" id="KW-1185">Reference proteome</keyword>
<dbReference type="InParanoid" id="A0A1V8SD00"/>
<dbReference type="Proteomes" id="UP000192596">
    <property type="component" value="Unassembled WGS sequence"/>
</dbReference>